<feature type="region of interest" description="Disordered" evidence="13">
    <location>
        <begin position="1386"/>
        <end position="1416"/>
    </location>
</feature>
<feature type="repeat" description="LDL-receptor class B" evidence="12">
    <location>
        <begin position="1147"/>
        <end position="1189"/>
    </location>
</feature>
<comment type="caution">
    <text evidence="11">Lacks conserved residue(s) required for the propagation of feature annotation.</text>
</comment>
<comment type="subcellular location">
    <subcellularLocation>
        <location evidence="1">Cell membrane</location>
        <topology evidence="1">Single-pass type I membrane protein</topology>
    </subcellularLocation>
</comment>
<keyword evidence="16" id="KW-0449">Lipoprotein</keyword>
<feature type="disulfide bond" evidence="11">
    <location>
        <begin position="189"/>
        <end position="207"/>
    </location>
</feature>
<dbReference type="InterPro" id="IPR011042">
    <property type="entry name" value="6-blade_b-propeller_TolB-like"/>
</dbReference>
<gene>
    <name evidence="16" type="ORF">Baya_7868</name>
</gene>
<dbReference type="InterPro" id="IPR036055">
    <property type="entry name" value="LDL_receptor-like_sf"/>
</dbReference>
<organism evidence="16 17">
    <name type="scientific">Bagarius yarrelli</name>
    <name type="common">Goonch</name>
    <name type="synonym">Bagrus yarrelli</name>
    <dbReference type="NCBI Taxonomy" id="175774"/>
    <lineage>
        <taxon>Eukaryota</taxon>
        <taxon>Metazoa</taxon>
        <taxon>Chordata</taxon>
        <taxon>Craniata</taxon>
        <taxon>Vertebrata</taxon>
        <taxon>Euteleostomi</taxon>
        <taxon>Actinopterygii</taxon>
        <taxon>Neopterygii</taxon>
        <taxon>Teleostei</taxon>
        <taxon>Ostariophysi</taxon>
        <taxon>Siluriformes</taxon>
        <taxon>Sisoridae</taxon>
        <taxon>Sisorinae</taxon>
        <taxon>Bagarius</taxon>
    </lineage>
</organism>
<feature type="region of interest" description="Disordered" evidence="13">
    <location>
        <begin position="1578"/>
        <end position="1623"/>
    </location>
</feature>
<feature type="repeat" description="LDL-receptor class B" evidence="12">
    <location>
        <begin position="608"/>
        <end position="650"/>
    </location>
</feature>
<dbReference type="Proteomes" id="UP000319801">
    <property type="component" value="Unassembled WGS sequence"/>
</dbReference>
<dbReference type="Gene3D" id="2.10.25.10">
    <property type="entry name" value="Laminin"/>
    <property type="match status" value="1"/>
</dbReference>
<evidence type="ECO:0000313" key="17">
    <source>
        <dbReference type="Proteomes" id="UP000319801"/>
    </source>
</evidence>
<evidence type="ECO:0000256" key="4">
    <source>
        <dbReference type="ARBA" id="ARBA00022583"/>
    </source>
</evidence>
<dbReference type="InterPro" id="IPR000033">
    <property type="entry name" value="LDLR_classB_rpt"/>
</dbReference>
<keyword evidence="17" id="KW-1185">Reference proteome</keyword>
<feature type="disulfide bond" evidence="11">
    <location>
        <begin position="149"/>
        <end position="167"/>
    </location>
</feature>
<sequence>MPFSVVGQLVGKTGSAQAVLTTLSVTGSPGDLSIKENLATPIFHYVLTRHLLLNSPEKKKDELTGVEGTFLAVKTSPPHPDPRLSLFSIGVRVLEACQVLPTCSPLDFHCDNGKCIRRSWVCDGDNDCEDDSDEQDCPPRECEEDEFHCQNGYCIRSLWHCDGDNDCGDNSDEQCDVMAATCSVEEFQCAYGRCILDIYHCDGDDDCGDWSDESDCYVDECAEEGYCSQGCTNTEGDFQCWCVQGYELRPDKRSCKALGPEPVLLFANRIDIRQVLPHRSEYTLLLNNLENAIALDFHHSKELVFWSDVTLDRIMKANLNGSNVEEVVSTGLESPGGLAIDWIHDKLYWTDSGTSRIEVANLDGSHRKVLIWESMEKPRAIALHPIEGKIYWTDWGNTPRIEYSNMDGSGRKIIADTNLFWPNGLTIDYAGHRMYWVDAKHHVIEKADLDGKNRKAVISQGLPHPFAITVFEDSLYWTDWHTKSINSANKFTGKNQEIIRNKLHFPMDIHTLHPQRQPAGGRNRCGSTNGGCSHLCLPNSKAYTCACPTGFRKVDQFNCALSLDKFLLFARRTDIRRISFDTEDKSDDVVPLADVRNAVALDWHAEDERIYWTDVTTDSINRALWNGSEQEVVVDTSLESPAGLAIDWLTHKLYWTDAGTDRIEVSNMDGSMRTVLIWENLDRPRDIVVDPLGGQLPHPFGLTLYGDKIYWTDWQSKSIENADKLTGFGRSTLVDNLENLMDIHMFHRHRDAGMNSFLVFARRTDIRMVSLDIPYFADVVLAVNGSMKNTIAIGVDPREGKVYWSDSTLKKISRAHMNGSALEDVISTGLMTTDGLAVDSVGRKIYWTDTGTNRIEVANLDGSMRKVLVWRNLDSPRAIALYHEMGFMYWTDWGENAKLERAAMDGSDRVVLIGNNLGWPNGLAVDKAGSQLLWADAHTERIEAADLNGSNRRTLVSPVQHPYGLTLLGPHIYWTDWQSRSIQRADKNTGENIITIRSNLPGLMDIQAVDRDRPLGFNRCGRSNGGCTHLCLPRPNGTSCACPTGILLKSDGRSCDDVPESYLLFSNRVSVRRISLDTSDHTDVHVPVPELHNVISLDYDSVQGKLYYTDVLLDVIRRVNLDGSGMETVISQGLKTTDGLAVDWVARNMYWTDTGRNTIEVSRLDGSARKILINNSLDEPRAIAVFPSKGYLFWTDWGHIAKIERANLDGSDRKVLINTDLGWPNGLTLDYDTRRIFWVDAHLDRIESSDLSGKLRQVLVTPVSHPFALTQLKPVSSPLIRFSRISQQDRWIYWTDWQTKSIQRVDKHTGRNKETVLANVEGLMDIIVVSPNRQSGTNHCGVNNGGCTHLCLAKSSGFVCACPDEPDERLCSTIAGFVPMVPDKVTAGTQAPNKRAKLPTDKPQQGRPAQNCTEKSGTMHSCVQSNVVSAPHGEGLHIGYVIGGALTVLAILILIAVFFIYRHKKSKLADPGLSNLTYSNPSYRTSTQEVKIETAQKPPIYNQLRYKKEEGSYTNEKIRIVEGVCLLSGEELYWEDLKQLKVCRGGTFKTCMRTDTVSLQASSASLQASSASLDDTETEQLLQGDQSECSSLNTAPGATPKRHSTLPDTGWVPNRKPSTESDV</sequence>
<feature type="disulfide bond" evidence="11">
    <location>
        <begin position="110"/>
        <end position="128"/>
    </location>
</feature>
<dbReference type="FunFam" id="2.120.10.30:FF:000008">
    <property type="entry name" value="Low-density lipoprotein receptor-related protein 4"/>
    <property type="match status" value="3"/>
</dbReference>
<keyword evidence="6" id="KW-0677">Repeat</keyword>
<keyword evidence="2" id="KW-1003">Cell membrane</keyword>
<dbReference type="PANTHER" id="PTHR46513">
    <property type="entry name" value="VITELLOGENIN RECEPTOR-LIKE PROTEIN-RELATED-RELATED"/>
    <property type="match status" value="1"/>
</dbReference>
<dbReference type="PANTHER" id="PTHR46513:SF13">
    <property type="entry name" value="EGF-LIKE DOMAIN-CONTAINING PROTEIN"/>
    <property type="match status" value="1"/>
</dbReference>
<keyword evidence="5" id="KW-0732">Signal</keyword>
<keyword evidence="9 16" id="KW-0675">Receptor</keyword>
<dbReference type="SMART" id="SM00181">
    <property type="entry name" value="EGF"/>
    <property type="match status" value="4"/>
</dbReference>
<proteinExistence type="predicted"/>
<dbReference type="SUPFAM" id="SSF57424">
    <property type="entry name" value="LDL receptor-like module"/>
    <property type="match status" value="3"/>
</dbReference>
<name>A0A556U333_BAGYA</name>
<dbReference type="OrthoDB" id="664115at2759"/>
<keyword evidence="3" id="KW-0245">EGF-like domain</keyword>
<feature type="repeat" description="LDL-receptor class B" evidence="12">
    <location>
        <begin position="886"/>
        <end position="929"/>
    </location>
</feature>
<feature type="repeat" description="LDL-receptor class B" evidence="12">
    <location>
        <begin position="1190"/>
        <end position="1233"/>
    </location>
</feature>
<evidence type="ECO:0000256" key="10">
    <source>
        <dbReference type="ARBA" id="ARBA00023180"/>
    </source>
</evidence>
<dbReference type="PROSITE" id="PS01209">
    <property type="entry name" value="LDLRA_1"/>
    <property type="match status" value="3"/>
</dbReference>
<accession>A0A556U333</accession>
<keyword evidence="7 14" id="KW-0472">Membrane</keyword>
<dbReference type="InterPro" id="IPR001881">
    <property type="entry name" value="EGF-like_Ca-bd_dom"/>
</dbReference>
<keyword evidence="14" id="KW-0812">Transmembrane</keyword>
<dbReference type="CDD" id="cd00112">
    <property type="entry name" value="LDLa"/>
    <property type="match status" value="2"/>
</dbReference>
<dbReference type="CDD" id="cd00054">
    <property type="entry name" value="EGF_CA"/>
    <property type="match status" value="1"/>
</dbReference>
<keyword evidence="8 11" id="KW-1015">Disulfide bond</keyword>
<dbReference type="FunFam" id="4.10.400.10:FF:000017">
    <property type="entry name" value="LDL receptor related protein 4"/>
    <property type="match status" value="2"/>
</dbReference>
<feature type="repeat" description="LDL-receptor class B" evidence="12">
    <location>
        <begin position="843"/>
        <end position="885"/>
    </location>
</feature>
<evidence type="ECO:0000256" key="2">
    <source>
        <dbReference type="ARBA" id="ARBA00022475"/>
    </source>
</evidence>
<keyword evidence="10" id="KW-0325">Glycoprotein</keyword>
<evidence type="ECO:0000256" key="7">
    <source>
        <dbReference type="ARBA" id="ARBA00023136"/>
    </source>
</evidence>
<feature type="repeat" description="LDL-receptor class B" evidence="12">
    <location>
        <begin position="1104"/>
        <end position="1146"/>
    </location>
</feature>
<dbReference type="FunFam" id="2.120.10.30:FF:000241">
    <property type="entry name" value="Low-density lipoprotein receptor-related protein 6"/>
    <property type="match status" value="1"/>
</dbReference>
<evidence type="ECO:0000313" key="16">
    <source>
        <dbReference type="EMBL" id="TSM20281.1"/>
    </source>
</evidence>
<dbReference type="InterPro" id="IPR000742">
    <property type="entry name" value="EGF"/>
</dbReference>
<evidence type="ECO:0000256" key="9">
    <source>
        <dbReference type="ARBA" id="ARBA00023170"/>
    </source>
</evidence>
<feature type="repeat" description="LDL-receptor class B" evidence="12">
    <location>
        <begin position="930"/>
        <end position="971"/>
    </location>
</feature>
<dbReference type="GO" id="GO:0005509">
    <property type="term" value="F:calcium ion binding"/>
    <property type="evidence" value="ECO:0007669"/>
    <property type="project" value="InterPro"/>
</dbReference>
<feature type="repeat" description="LDL-receptor class B" evidence="12">
    <location>
        <begin position="302"/>
        <end position="344"/>
    </location>
</feature>
<dbReference type="PRINTS" id="PR00261">
    <property type="entry name" value="LDLRECEPTOR"/>
</dbReference>
<evidence type="ECO:0000256" key="11">
    <source>
        <dbReference type="PROSITE-ProRule" id="PRU00124"/>
    </source>
</evidence>
<evidence type="ECO:0000256" key="6">
    <source>
        <dbReference type="ARBA" id="ARBA00022737"/>
    </source>
</evidence>
<keyword evidence="14" id="KW-1133">Transmembrane helix</keyword>
<evidence type="ECO:0000256" key="1">
    <source>
        <dbReference type="ARBA" id="ARBA00004251"/>
    </source>
</evidence>
<feature type="repeat" description="LDL-receptor class B" evidence="12">
    <location>
        <begin position="651"/>
        <end position="693"/>
    </location>
</feature>
<feature type="disulfide bond" evidence="11">
    <location>
        <begin position="182"/>
        <end position="194"/>
    </location>
</feature>
<dbReference type="SMART" id="SM00179">
    <property type="entry name" value="EGF_CA"/>
    <property type="match status" value="2"/>
</dbReference>
<feature type="disulfide bond" evidence="11">
    <location>
        <begin position="142"/>
        <end position="154"/>
    </location>
</feature>
<dbReference type="GO" id="GO:0005886">
    <property type="term" value="C:plasma membrane"/>
    <property type="evidence" value="ECO:0007669"/>
    <property type="project" value="UniProtKB-SubCell"/>
</dbReference>
<feature type="transmembrane region" description="Helical" evidence="14">
    <location>
        <begin position="1438"/>
        <end position="1461"/>
    </location>
</feature>
<dbReference type="Gene3D" id="2.120.10.30">
    <property type="entry name" value="TolB, C-terminal domain"/>
    <property type="match status" value="5"/>
</dbReference>
<protein>
    <submittedName>
        <fullName evidence="16">Low-density lipoprotein receptor-related protein 4</fullName>
    </submittedName>
</protein>
<feature type="compositionally biased region" description="Polar residues" evidence="13">
    <location>
        <begin position="1407"/>
        <end position="1416"/>
    </location>
</feature>
<feature type="compositionally biased region" description="Polar residues" evidence="13">
    <location>
        <begin position="1579"/>
        <end position="1596"/>
    </location>
</feature>
<dbReference type="EMBL" id="VCAZ01000042">
    <property type="protein sequence ID" value="TSM20281.1"/>
    <property type="molecule type" value="Genomic_DNA"/>
</dbReference>
<dbReference type="SMART" id="SM00192">
    <property type="entry name" value="LDLa"/>
    <property type="match status" value="3"/>
</dbReference>
<feature type="repeat" description="LDL-receptor class B" evidence="12">
    <location>
        <begin position="345"/>
        <end position="387"/>
    </location>
</feature>
<feature type="repeat" description="LDL-receptor class B" evidence="12">
    <location>
        <begin position="388"/>
        <end position="431"/>
    </location>
</feature>
<dbReference type="Pfam" id="PF00057">
    <property type="entry name" value="Ldl_recept_a"/>
    <property type="match status" value="3"/>
</dbReference>
<dbReference type="PROSITE" id="PS01186">
    <property type="entry name" value="EGF_2"/>
    <property type="match status" value="1"/>
</dbReference>
<dbReference type="InterPro" id="IPR023415">
    <property type="entry name" value="LDLR_class-A_CS"/>
</dbReference>
<feature type="domain" description="EGF-like" evidence="15">
    <location>
        <begin position="240"/>
        <end position="255"/>
    </location>
</feature>
<evidence type="ECO:0000256" key="5">
    <source>
        <dbReference type="ARBA" id="ARBA00022729"/>
    </source>
</evidence>
<comment type="caution">
    <text evidence="16">The sequence shown here is derived from an EMBL/GenBank/DDBJ whole genome shotgun (WGS) entry which is preliminary data.</text>
</comment>
<dbReference type="SUPFAM" id="SSF63825">
    <property type="entry name" value="YWTD domain"/>
    <property type="match status" value="4"/>
</dbReference>
<dbReference type="PROSITE" id="PS51120">
    <property type="entry name" value="LDLRB"/>
    <property type="match status" value="13"/>
</dbReference>
<dbReference type="Gene3D" id="4.10.400.10">
    <property type="entry name" value="Low-density Lipoprotein Receptor"/>
    <property type="match status" value="3"/>
</dbReference>
<dbReference type="InterPro" id="IPR002172">
    <property type="entry name" value="LDrepeatLR_classA_rpt"/>
</dbReference>
<dbReference type="InterPro" id="IPR050778">
    <property type="entry name" value="Cueball_EGF_LRP_Nidogen"/>
</dbReference>
<dbReference type="PROSITE" id="PS50068">
    <property type="entry name" value="LDLRA_2"/>
    <property type="match status" value="3"/>
</dbReference>
<dbReference type="SUPFAM" id="SSF57196">
    <property type="entry name" value="EGF/Laminin"/>
    <property type="match status" value="3"/>
</dbReference>
<feature type="repeat" description="LDL-receptor class B" evidence="12">
    <location>
        <begin position="432"/>
        <end position="474"/>
    </location>
</feature>
<evidence type="ECO:0000256" key="12">
    <source>
        <dbReference type="PROSITE-ProRule" id="PRU00461"/>
    </source>
</evidence>
<reference evidence="16 17" key="1">
    <citation type="journal article" date="2019" name="Genome Biol. Evol.">
        <title>Whole-Genome Sequencing of the Giant Devil Catfish, Bagarius yarrelli.</title>
        <authorList>
            <person name="Jiang W."/>
            <person name="Lv Y."/>
            <person name="Cheng L."/>
            <person name="Yang K."/>
            <person name="Chao B."/>
            <person name="Wang X."/>
            <person name="Li Y."/>
            <person name="Pan X."/>
            <person name="You X."/>
            <person name="Zhang Y."/>
            <person name="Yang J."/>
            <person name="Li J."/>
            <person name="Zhang X."/>
            <person name="Liu S."/>
            <person name="Sun C."/>
            <person name="Yang J."/>
            <person name="Shi Q."/>
        </authorList>
    </citation>
    <scope>NUCLEOTIDE SEQUENCE [LARGE SCALE GENOMIC DNA]</scope>
    <source>
        <strain evidence="16">JWS20170419001</strain>
        <tissue evidence="16">Muscle</tissue>
    </source>
</reference>
<keyword evidence="4" id="KW-0254">Endocytosis</keyword>
<dbReference type="Pfam" id="PF14670">
    <property type="entry name" value="FXa_inhibition"/>
    <property type="match status" value="1"/>
</dbReference>
<feature type="disulfide bond" evidence="11">
    <location>
        <begin position="122"/>
        <end position="137"/>
    </location>
</feature>
<dbReference type="SMART" id="SM00135">
    <property type="entry name" value="LY"/>
    <property type="match status" value="18"/>
</dbReference>
<feature type="disulfide bond" evidence="11">
    <location>
        <begin position="201"/>
        <end position="216"/>
    </location>
</feature>
<evidence type="ECO:0000256" key="13">
    <source>
        <dbReference type="SAM" id="MobiDB-lite"/>
    </source>
</evidence>
<feature type="disulfide bond" evidence="11">
    <location>
        <begin position="103"/>
        <end position="115"/>
    </location>
</feature>
<dbReference type="GO" id="GO:0006897">
    <property type="term" value="P:endocytosis"/>
    <property type="evidence" value="ECO:0007669"/>
    <property type="project" value="UniProtKB-KW"/>
</dbReference>
<evidence type="ECO:0000256" key="8">
    <source>
        <dbReference type="ARBA" id="ARBA00023157"/>
    </source>
</evidence>
<evidence type="ECO:0000259" key="15">
    <source>
        <dbReference type="PROSITE" id="PS01186"/>
    </source>
</evidence>
<dbReference type="Pfam" id="PF00058">
    <property type="entry name" value="Ldl_recept_b"/>
    <property type="match status" value="12"/>
</dbReference>
<feature type="repeat" description="LDL-receptor class B" evidence="12">
    <location>
        <begin position="800"/>
        <end position="842"/>
    </location>
</feature>
<evidence type="ECO:0000256" key="14">
    <source>
        <dbReference type="SAM" id="Phobius"/>
    </source>
</evidence>
<evidence type="ECO:0000256" key="3">
    <source>
        <dbReference type="ARBA" id="ARBA00022536"/>
    </source>
</evidence>